<dbReference type="Proteomes" id="UP000002297">
    <property type="component" value="Chromosome"/>
</dbReference>
<comment type="catalytic activity">
    <reaction evidence="6">
        <text>adenosine(37) in tRNA1(Val) + S-adenosyl-L-methionine = N(6)-methyladenosine(37) in tRNA1(Val) + S-adenosyl-L-homocysteine + H(+)</text>
        <dbReference type="Rhea" id="RHEA:43160"/>
        <dbReference type="Rhea" id="RHEA-COMP:10369"/>
        <dbReference type="Rhea" id="RHEA-COMP:10370"/>
        <dbReference type="ChEBI" id="CHEBI:15378"/>
        <dbReference type="ChEBI" id="CHEBI:57856"/>
        <dbReference type="ChEBI" id="CHEBI:59789"/>
        <dbReference type="ChEBI" id="CHEBI:74411"/>
        <dbReference type="ChEBI" id="CHEBI:74449"/>
        <dbReference type="EC" id="2.1.1.223"/>
    </reaction>
</comment>
<keyword evidence="1 6" id="KW-0963">Cytoplasm</keyword>
<reference evidence="8 9" key="1">
    <citation type="journal article" date="2010" name="J. Bacteriol.">
        <title>The complete genome sequence of Croceibacter atlanticus HTCC2559T.</title>
        <authorList>
            <person name="Oh H.M."/>
            <person name="Kang I."/>
            <person name="Ferriera S."/>
            <person name="Giovannoni S.J."/>
            <person name="Cho J.C."/>
        </authorList>
    </citation>
    <scope>NUCLEOTIDE SEQUENCE [LARGE SCALE GENOMIC DNA]</scope>
    <source>
        <strain evidence="9">ATCC BAA-628 / HTCC2559 / KCTC 12090</strain>
    </source>
</reference>
<evidence type="ECO:0000256" key="1">
    <source>
        <dbReference type="ARBA" id="ARBA00022490"/>
    </source>
</evidence>
<dbReference type="InterPro" id="IPR007848">
    <property type="entry name" value="Small_mtfrase_dom"/>
</dbReference>
<evidence type="ECO:0000256" key="4">
    <source>
        <dbReference type="ARBA" id="ARBA00022691"/>
    </source>
</evidence>
<dbReference type="RefSeq" id="WP_013186695.1">
    <property type="nucleotide sequence ID" value="NC_014230.1"/>
</dbReference>
<evidence type="ECO:0000256" key="6">
    <source>
        <dbReference type="HAMAP-Rule" id="MF_01872"/>
    </source>
</evidence>
<dbReference type="Gene3D" id="3.40.50.150">
    <property type="entry name" value="Vaccinia Virus protein VP39"/>
    <property type="match status" value="1"/>
</dbReference>
<keyword evidence="5 6" id="KW-0819">tRNA processing</keyword>
<dbReference type="HOGENOM" id="CLU_061983_0_0_10"/>
<sequence>MFKFKHFNIEDKNAAMKVGTDAVLLGAWVKISDSCSSILDVGAGTGVIALQMAQRSNAEQIDAVEVDGDAYEQTVENFENSDWGDRLFCYHASFIQLVEELEGDEFYDLIICNPPFFSEDYKSNTSQRDQARFQDALPFQDLISGVSKLLSPNGQFSVIIPFSEEQKFIEIAKEHNLYPQHITRVKGHATAPIKRSLLSLNSKNVEVIEDELIIEISRHNYTDAYKNLVKDFYLKL</sequence>
<accession>A3U702</accession>
<evidence type="ECO:0000313" key="8">
    <source>
        <dbReference type="EMBL" id="EAP88019.1"/>
    </source>
</evidence>
<dbReference type="EC" id="2.1.1.223" evidence="6"/>
<dbReference type="HAMAP" id="MF_01872">
    <property type="entry name" value="tRNA_methyltr_YfiC"/>
    <property type="match status" value="1"/>
</dbReference>
<dbReference type="Pfam" id="PF05175">
    <property type="entry name" value="MTS"/>
    <property type="match status" value="1"/>
</dbReference>
<dbReference type="AlphaFoldDB" id="A3U702"/>
<keyword evidence="9" id="KW-1185">Reference proteome</keyword>
<dbReference type="InterPro" id="IPR002052">
    <property type="entry name" value="DNA_methylase_N6_adenine_CS"/>
</dbReference>
<dbReference type="InterPro" id="IPR022882">
    <property type="entry name" value="tRNA_adenine-N6_MeTrfase"/>
</dbReference>
<dbReference type="OrthoDB" id="5383291at2"/>
<dbReference type="PROSITE" id="PS00092">
    <property type="entry name" value="N6_MTASE"/>
    <property type="match status" value="1"/>
</dbReference>
<dbReference type="InterPro" id="IPR029063">
    <property type="entry name" value="SAM-dependent_MTases_sf"/>
</dbReference>
<evidence type="ECO:0000256" key="3">
    <source>
        <dbReference type="ARBA" id="ARBA00022679"/>
    </source>
</evidence>
<dbReference type="GO" id="GO:0016430">
    <property type="term" value="F:tRNA (adenine-N6)-methyltransferase activity"/>
    <property type="evidence" value="ECO:0007669"/>
    <property type="project" value="UniProtKB-UniRule"/>
</dbReference>
<dbReference type="PANTHER" id="PTHR47739">
    <property type="entry name" value="TRNA1(VAL) (ADENINE(37)-N6)-METHYLTRANSFERASE"/>
    <property type="match status" value="1"/>
</dbReference>
<dbReference type="SUPFAM" id="SSF53335">
    <property type="entry name" value="S-adenosyl-L-methionine-dependent methyltransferases"/>
    <property type="match status" value="1"/>
</dbReference>
<dbReference type="CDD" id="cd02440">
    <property type="entry name" value="AdoMet_MTases"/>
    <property type="match status" value="1"/>
</dbReference>
<comment type="function">
    <text evidence="6">Specifically methylates the adenine in position 37 of tRNA(1)(Val) (anticodon cmo5UAC).</text>
</comment>
<gene>
    <name evidence="8" type="ordered locus">CA2559_04650</name>
</gene>
<comment type="similarity">
    <text evidence="6">Belongs to the methyltransferase superfamily. tRNA (adenine-N(6)-)-methyltransferase family.</text>
</comment>
<evidence type="ECO:0000259" key="7">
    <source>
        <dbReference type="Pfam" id="PF05175"/>
    </source>
</evidence>
<comment type="subcellular location">
    <subcellularLocation>
        <location evidence="6">Cytoplasm</location>
    </subcellularLocation>
</comment>
<keyword evidence="4 6" id="KW-0949">S-adenosyl-L-methionine</keyword>
<organism evidence="8 9">
    <name type="scientific">Croceibacter atlanticus (strain ATCC BAA-628 / JCM 21780 / CIP 108009 / IAM 15332 / KCTC 12090 / HTCC2559)</name>
    <dbReference type="NCBI Taxonomy" id="216432"/>
    <lineage>
        <taxon>Bacteria</taxon>
        <taxon>Pseudomonadati</taxon>
        <taxon>Bacteroidota</taxon>
        <taxon>Flavobacteriia</taxon>
        <taxon>Flavobacteriales</taxon>
        <taxon>Flavobacteriaceae</taxon>
        <taxon>Croceibacter</taxon>
    </lineage>
</organism>
<dbReference type="GO" id="GO:0003676">
    <property type="term" value="F:nucleic acid binding"/>
    <property type="evidence" value="ECO:0007669"/>
    <property type="project" value="InterPro"/>
</dbReference>
<dbReference type="KEGG" id="cat:CA2559_04650"/>
<dbReference type="PRINTS" id="PR00507">
    <property type="entry name" value="N12N6MTFRASE"/>
</dbReference>
<dbReference type="eggNOG" id="COG4123">
    <property type="taxonomic scope" value="Bacteria"/>
</dbReference>
<dbReference type="GeneID" id="89452720"/>
<protein>
    <recommendedName>
        <fullName evidence="6">tRNA1(Val) (adenine(37)-N6)-methyltransferase</fullName>
        <ecNumber evidence="6">2.1.1.223</ecNumber>
    </recommendedName>
    <alternativeName>
        <fullName evidence="6">tRNA m6A37 methyltransferase</fullName>
    </alternativeName>
</protein>
<name>A3U702_CROAH</name>
<dbReference type="InterPro" id="IPR050210">
    <property type="entry name" value="tRNA_Adenine-N(6)_MTase"/>
</dbReference>
<dbReference type="STRING" id="216432.CA2559_04650"/>
<keyword evidence="3 6" id="KW-0808">Transferase</keyword>
<evidence type="ECO:0000313" key="9">
    <source>
        <dbReference type="Proteomes" id="UP000002297"/>
    </source>
</evidence>
<dbReference type="GO" id="GO:0032259">
    <property type="term" value="P:methylation"/>
    <property type="evidence" value="ECO:0007669"/>
    <property type="project" value="UniProtKB-KW"/>
</dbReference>
<evidence type="ECO:0000256" key="2">
    <source>
        <dbReference type="ARBA" id="ARBA00022603"/>
    </source>
</evidence>
<feature type="domain" description="Methyltransferase small" evidence="7">
    <location>
        <begin position="36"/>
        <end position="121"/>
    </location>
</feature>
<proteinExistence type="inferred from homology"/>
<dbReference type="GO" id="GO:0008033">
    <property type="term" value="P:tRNA processing"/>
    <property type="evidence" value="ECO:0007669"/>
    <property type="project" value="UniProtKB-UniRule"/>
</dbReference>
<dbReference type="GO" id="GO:0005737">
    <property type="term" value="C:cytoplasm"/>
    <property type="evidence" value="ECO:0007669"/>
    <property type="project" value="UniProtKB-SubCell"/>
</dbReference>
<dbReference type="EMBL" id="CP002046">
    <property type="protein sequence ID" value="EAP88019.1"/>
    <property type="molecule type" value="Genomic_DNA"/>
</dbReference>
<keyword evidence="2 6" id="KW-0489">Methyltransferase</keyword>
<dbReference type="PANTHER" id="PTHR47739:SF1">
    <property type="entry name" value="TRNA1(VAL) (ADENINE(37)-N6)-METHYLTRANSFERASE"/>
    <property type="match status" value="1"/>
</dbReference>
<evidence type="ECO:0000256" key="5">
    <source>
        <dbReference type="ARBA" id="ARBA00022694"/>
    </source>
</evidence>